<dbReference type="AlphaFoldDB" id="A0A366M1X0"/>
<reference evidence="1 2" key="1">
    <citation type="submission" date="2018-06" db="EMBL/GenBank/DDBJ databases">
        <title>Sphaerisporangium craniellae sp. nov., isolated from a marine sponge in the South China Sea.</title>
        <authorList>
            <person name="Li L."/>
        </authorList>
    </citation>
    <scope>NUCLEOTIDE SEQUENCE [LARGE SCALE GENOMIC DNA]</scope>
    <source>
        <strain evidence="1 2">LHW63015</strain>
    </source>
</reference>
<organism evidence="1 2">
    <name type="scientific">Spongiactinospora rosea</name>
    <dbReference type="NCBI Taxonomy" id="2248750"/>
    <lineage>
        <taxon>Bacteria</taxon>
        <taxon>Bacillati</taxon>
        <taxon>Actinomycetota</taxon>
        <taxon>Actinomycetes</taxon>
        <taxon>Streptosporangiales</taxon>
        <taxon>Streptosporangiaceae</taxon>
        <taxon>Spongiactinospora</taxon>
    </lineage>
</organism>
<keyword evidence="2" id="KW-1185">Reference proteome</keyword>
<dbReference type="InterPro" id="IPR025680">
    <property type="entry name" value="DddI"/>
</dbReference>
<name>A0A366M1X0_9ACTN</name>
<evidence type="ECO:0000313" key="2">
    <source>
        <dbReference type="Proteomes" id="UP000253303"/>
    </source>
</evidence>
<evidence type="ECO:0008006" key="3">
    <source>
        <dbReference type="Google" id="ProtNLM"/>
    </source>
</evidence>
<protein>
    <recommendedName>
        <fullName evidence="3">Immunity protein Imm1</fullName>
    </recommendedName>
</protein>
<gene>
    <name evidence="1" type="ORF">DP939_09350</name>
</gene>
<dbReference type="Proteomes" id="UP000253303">
    <property type="component" value="Unassembled WGS sequence"/>
</dbReference>
<evidence type="ECO:0000313" key="1">
    <source>
        <dbReference type="EMBL" id="RBQ20027.1"/>
    </source>
</evidence>
<dbReference type="EMBL" id="QMEY01000003">
    <property type="protein sequence ID" value="RBQ20027.1"/>
    <property type="molecule type" value="Genomic_DNA"/>
</dbReference>
<accession>A0A366M1X0</accession>
<sequence length="185" mass="20307">MFLSVLFQGEWHYGESPGETSRLIAAAMASLRGEEEGVGSYFPGDDAWFYLADRRITDAEPAVASNLHVALNRRYGYGALIWFVDEQFPKAGGVYDSVWVSDNPEPVDFDPRIVSDPGYPLFHDPASAIPASQVQEAVEGFCRAYSGDRPQCVGWVAGHVNGQRLDRPPITGAVEDPDIDWGSLL</sequence>
<proteinExistence type="predicted"/>
<comment type="caution">
    <text evidence="1">The sequence shown here is derived from an EMBL/GenBank/DDBJ whole genome shotgun (WGS) entry which is preliminary data.</text>
</comment>
<dbReference type="Pfam" id="PF14430">
    <property type="entry name" value="Imm1"/>
    <property type="match status" value="1"/>
</dbReference>